<protein>
    <submittedName>
        <fullName evidence="2">Uncharacterized protein</fullName>
    </submittedName>
</protein>
<proteinExistence type="predicted"/>
<sequence length="192" mass="21573">MDLVAGTAKRASSDNRKKRTWSGDSETHTHHYKRIRQTTTVPVLQAIIQDIGQTSNEVISLQHPCMCAAATVASIQQKALELAKKRTSTEFASSMNDRIELFCFLSCVVVLRDLNPDASHTLTQVVCETLSLQRDYANRVLAGVLWLHQNLIRRLLELDWNLAEATTIVARYAPATHSKLRHIKSSKQIKVP</sequence>
<dbReference type="RefSeq" id="XP_033442770.1">
    <property type="nucleotide sequence ID" value="XM_033589611.1"/>
</dbReference>
<dbReference type="EMBL" id="ML979024">
    <property type="protein sequence ID" value="KAF1922517.1"/>
    <property type="molecule type" value="Genomic_DNA"/>
</dbReference>
<evidence type="ECO:0000256" key="1">
    <source>
        <dbReference type="SAM" id="MobiDB-lite"/>
    </source>
</evidence>
<name>A0A6A5R9K4_9PLEO</name>
<keyword evidence="3" id="KW-1185">Reference proteome</keyword>
<dbReference type="AlphaFoldDB" id="A0A6A5R9K4"/>
<evidence type="ECO:0000313" key="3">
    <source>
        <dbReference type="Proteomes" id="UP000800082"/>
    </source>
</evidence>
<dbReference type="GeneID" id="54347259"/>
<reference evidence="2" key="1">
    <citation type="journal article" date="2020" name="Stud. Mycol.">
        <title>101 Dothideomycetes genomes: a test case for predicting lifestyles and emergence of pathogens.</title>
        <authorList>
            <person name="Haridas S."/>
            <person name="Albert R."/>
            <person name="Binder M."/>
            <person name="Bloem J."/>
            <person name="Labutti K."/>
            <person name="Salamov A."/>
            <person name="Andreopoulos B."/>
            <person name="Baker S."/>
            <person name="Barry K."/>
            <person name="Bills G."/>
            <person name="Bluhm B."/>
            <person name="Cannon C."/>
            <person name="Castanera R."/>
            <person name="Culley D."/>
            <person name="Daum C."/>
            <person name="Ezra D."/>
            <person name="Gonzalez J."/>
            <person name="Henrissat B."/>
            <person name="Kuo A."/>
            <person name="Liang C."/>
            <person name="Lipzen A."/>
            <person name="Lutzoni F."/>
            <person name="Magnuson J."/>
            <person name="Mondo S."/>
            <person name="Nolan M."/>
            <person name="Ohm R."/>
            <person name="Pangilinan J."/>
            <person name="Park H.-J."/>
            <person name="Ramirez L."/>
            <person name="Alfaro M."/>
            <person name="Sun H."/>
            <person name="Tritt A."/>
            <person name="Yoshinaga Y."/>
            <person name="Zwiers L.-H."/>
            <person name="Turgeon B."/>
            <person name="Goodwin S."/>
            <person name="Spatafora J."/>
            <person name="Crous P."/>
            <person name="Grigoriev I."/>
        </authorList>
    </citation>
    <scope>NUCLEOTIDE SEQUENCE</scope>
    <source>
        <strain evidence="2">CBS 183.55</strain>
    </source>
</reference>
<organism evidence="2 3">
    <name type="scientific">Didymella exigua CBS 183.55</name>
    <dbReference type="NCBI Taxonomy" id="1150837"/>
    <lineage>
        <taxon>Eukaryota</taxon>
        <taxon>Fungi</taxon>
        <taxon>Dikarya</taxon>
        <taxon>Ascomycota</taxon>
        <taxon>Pezizomycotina</taxon>
        <taxon>Dothideomycetes</taxon>
        <taxon>Pleosporomycetidae</taxon>
        <taxon>Pleosporales</taxon>
        <taxon>Pleosporineae</taxon>
        <taxon>Didymellaceae</taxon>
        <taxon>Didymella</taxon>
    </lineage>
</organism>
<evidence type="ECO:0000313" key="2">
    <source>
        <dbReference type="EMBL" id="KAF1922517.1"/>
    </source>
</evidence>
<gene>
    <name evidence="2" type="ORF">M421DRAFT_355407</name>
</gene>
<feature type="region of interest" description="Disordered" evidence="1">
    <location>
        <begin position="1"/>
        <end position="31"/>
    </location>
</feature>
<dbReference type="Proteomes" id="UP000800082">
    <property type="component" value="Unassembled WGS sequence"/>
</dbReference>
<accession>A0A6A5R9K4</accession>